<dbReference type="PANTHER" id="PTHR11362:SF78">
    <property type="entry name" value="PROTEASE INHIBITOR"/>
    <property type="match status" value="1"/>
</dbReference>
<dbReference type="GO" id="GO:0030162">
    <property type="term" value="P:regulation of proteolysis"/>
    <property type="evidence" value="ECO:0007669"/>
    <property type="project" value="TreeGrafter"/>
</dbReference>
<gene>
    <name evidence="1" type="ORF">PV08_11375</name>
</gene>
<dbReference type="STRING" id="91928.A0A0D1ZBM9"/>
<accession>A0A0D1ZBM9</accession>
<dbReference type="GO" id="GO:0005543">
    <property type="term" value="F:phospholipid binding"/>
    <property type="evidence" value="ECO:0007669"/>
    <property type="project" value="TreeGrafter"/>
</dbReference>
<evidence type="ECO:0000313" key="2">
    <source>
        <dbReference type="Proteomes" id="UP000053328"/>
    </source>
</evidence>
<dbReference type="GeneID" id="27338458"/>
<dbReference type="CDD" id="cd00866">
    <property type="entry name" value="PEBP_euk"/>
    <property type="match status" value="1"/>
</dbReference>
<dbReference type="Proteomes" id="UP000053328">
    <property type="component" value="Unassembled WGS sequence"/>
</dbReference>
<dbReference type="SUPFAM" id="SSF49777">
    <property type="entry name" value="PEBP-like"/>
    <property type="match status" value="1"/>
</dbReference>
<reference evidence="1 2" key="1">
    <citation type="submission" date="2015-01" db="EMBL/GenBank/DDBJ databases">
        <title>The Genome Sequence of Exophiala spinifera CBS89968.</title>
        <authorList>
            <consortium name="The Broad Institute Genomics Platform"/>
            <person name="Cuomo C."/>
            <person name="de Hoog S."/>
            <person name="Gorbushina A."/>
            <person name="Stielow B."/>
            <person name="Teixiera M."/>
            <person name="Abouelleil A."/>
            <person name="Chapman S.B."/>
            <person name="Priest M."/>
            <person name="Young S.K."/>
            <person name="Wortman J."/>
            <person name="Nusbaum C."/>
            <person name="Birren B."/>
        </authorList>
    </citation>
    <scope>NUCLEOTIDE SEQUENCE [LARGE SCALE GENOMIC DNA]</scope>
    <source>
        <strain evidence="1 2">CBS 89968</strain>
    </source>
</reference>
<dbReference type="InterPro" id="IPR036610">
    <property type="entry name" value="PEBP-like_sf"/>
</dbReference>
<dbReference type="HOGENOM" id="CLU_043994_7_0_1"/>
<keyword evidence="2" id="KW-1185">Reference proteome</keyword>
<dbReference type="GO" id="GO:0030414">
    <property type="term" value="F:peptidase inhibitor activity"/>
    <property type="evidence" value="ECO:0007669"/>
    <property type="project" value="TreeGrafter"/>
</dbReference>
<dbReference type="AlphaFoldDB" id="A0A0D1ZBM9"/>
<dbReference type="VEuPathDB" id="FungiDB:PV08_11375"/>
<proteinExistence type="predicted"/>
<evidence type="ECO:0000313" key="1">
    <source>
        <dbReference type="EMBL" id="KIW10412.1"/>
    </source>
</evidence>
<dbReference type="InterPro" id="IPR008914">
    <property type="entry name" value="PEBP"/>
</dbReference>
<dbReference type="OrthoDB" id="2506647at2759"/>
<evidence type="ECO:0008006" key="3">
    <source>
        <dbReference type="Google" id="ProtNLM"/>
    </source>
</evidence>
<dbReference type="RefSeq" id="XP_016230628.1">
    <property type="nucleotide sequence ID" value="XM_016385684.1"/>
</dbReference>
<name>A0A0D1ZBM9_9EURO</name>
<organism evidence="1 2">
    <name type="scientific">Exophiala spinifera</name>
    <dbReference type="NCBI Taxonomy" id="91928"/>
    <lineage>
        <taxon>Eukaryota</taxon>
        <taxon>Fungi</taxon>
        <taxon>Dikarya</taxon>
        <taxon>Ascomycota</taxon>
        <taxon>Pezizomycotina</taxon>
        <taxon>Eurotiomycetes</taxon>
        <taxon>Chaetothyriomycetidae</taxon>
        <taxon>Chaetothyriales</taxon>
        <taxon>Herpotrichiellaceae</taxon>
        <taxon>Exophiala</taxon>
    </lineage>
</organism>
<dbReference type="Gene3D" id="3.90.280.10">
    <property type="entry name" value="PEBP-like"/>
    <property type="match status" value="1"/>
</dbReference>
<dbReference type="PANTHER" id="PTHR11362">
    <property type="entry name" value="PHOSPHATIDYLETHANOLAMINE-BINDING PROTEIN"/>
    <property type="match status" value="1"/>
</dbReference>
<dbReference type="Pfam" id="PF01161">
    <property type="entry name" value="PBP"/>
    <property type="match status" value="1"/>
</dbReference>
<protein>
    <recommendedName>
        <fullName evidence="3">YbhB/YbcL family Raf kinase inhibitor-like protein</fullName>
    </recommendedName>
</protein>
<dbReference type="EMBL" id="KN847500">
    <property type="protein sequence ID" value="KIW10412.1"/>
    <property type="molecule type" value="Genomic_DNA"/>
</dbReference>
<dbReference type="InterPro" id="IPR035810">
    <property type="entry name" value="PEBP_euk"/>
</dbReference>
<dbReference type="GO" id="GO:0046578">
    <property type="term" value="P:regulation of Ras protein signal transduction"/>
    <property type="evidence" value="ECO:0007669"/>
    <property type="project" value="TreeGrafter"/>
</dbReference>
<sequence length="172" mass="18790">MPDHPVHQAVLSLVKDDSKVLHLAFGSRKVLNGENVPKGDAKEAPTLTWARAPSDQKFVVVCLDLDAPFPSFAVLGPTLHWLQAGFTLDAATGHLTSPDAAIAFYAGPGPPPASGPHRYVFTLHEQPADFDARSFTKTRGYGIRDRMRYDFARFERDAKLGPPVAGTYFSSR</sequence>